<dbReference type="AlphaFoldDB" id="A0A7M1S2Q6"/>
<dbReference type="GO" id="GO:0046872">
    <property type="term" value="F:metal ion binding"/>
    <property type="evidence" value="ECO:0007669"/>
    <property type="project" value="UniProtKB-KW"/>
</dbReference>
<dbReference type="EMBL" id="CP063164">
    <property type="protein sequence ID" value="QOR61707.1"/>
    <property type="molecule type" value="Genomic_DNA"/>
</dbReference>
<sequence length="319" mass="35803">MKELKIFGIVAAFTLLLYWGVEPFAHSKMHKHVEGHDFVYNGTADIEEAEAKGKQEVAEAKKKFWADVEKISKLKGDVAAGEAAFATCLGCHTGQPINMGGVIPPKLDHAGALYDKKYLIALIKDPAMASNVDHKYKDTSTHPMGSIKMMMGGDQQIADVVAYIKAKKAAEVTPKEAYEEACGRCHAMRYMKWTQLGETPKFKYEKDALAYKIKVLDEQDAVKKYMGKLPPDLSIIIRARSEHFLETFVENPQSQLPGTSMPRVGLTKEGYEKVKAYLEESGDPSKPKREALGPWVLLFFFIFTILAYLWKKSVWKGHH</sequence>
<dbReference type="Pfam" id="PF00034">
    <property type="entry name" value="Cytochrom_C"/>
    <property type="match status" value="1"/>
</dbReference>
<evidence type="ECO:0000256" key="2">
    <source>
        <dbReference type="ARBA" id="ARBA00022723"/>
    </source>
</evidence>
<evidence type="ECO:0000313" key="7">
    <source>
        <dbReference type="EMBL" id="QOR61707.1"/>
    </source>
</evidence>
<dbReference type="InterPro" id="IPR036909">
    <property type="entry name" value="Cyt_c-like_dom_sf"/>
</dbReference>
<gene>
    <name evidence="7" type="ORF">IMZ28_09785</name>
</gene>
<organism evidence="7 8">
    <name type="scientific">Sulfurovum indicum</name>
    <dbReference type="NCBI Taxonomy" id="2779528"/>
    <lineage>
        <taxon>Bacteria</taxon>
        <taxon>Pseudomonadati</taxon>
        <taxon>Campylobacterota</taxon>
        <taxon>Epsilonproteobacteria</taxon>
        <taxon>Campylobacterales</taxon>
        <taxon>Sulfurovaceae</taxon>
        <taxon>Sulfurovum</taxon>
    </lineage>
</organism>
<keyword evidence="5" id="KW-0472">Membrane</keyword>
<keyword evidence="3 4" id="KW-0408">Iron</keyword>
<dbReference type="InterPro" id="IPR009056">
    <property type="entry name" value="Cyt_c-like_dom"/>
</dbReference>
<keyword evidence="5" id="KW-0812">Transmembrane</keyword>
<proteinExistence type="predicted"/>
<keyword evidence="1 4" id="KW-0349">Heme</keyword>
<dbReference type="GO" id="GO:0009055">
    <property type="term" value="F:electron transfer activity"/>
    <property type="evidence" value="ECO:0007669"/>
    <property type="project" value="InterPro"/>
</dbReference>
<dbReference type="KEGG" id="sinu:IMZ28_09785"/>
<keyword evidence="8" id="KW-1185">Reference proteome</keyword>
<dbReference type="SUPFAM" id="SSF46626">
    <property type="entry name" value="Cytochrome c"/>
    <property type="match status" value="2"/>
</dbReference>
<keyword evidence="2 4" id="KW-0479">Metal-binding</keyword>
<accession>A0A7M1S2Q6</accession>
<reference evidence="7 8" key="1">
    <citation type="submission" date="2020-10" db="EMBL/GenBank/DDBJ databases">
        <title>The genome of sulfurovum sp.</title>
        <authorList>
            <person name="Xie S."/>
            <person name="Shao Z."/>
            <person name="Jiang L."/>
        </authorList>
    </citation>
    <scope>NUCLEOTIDE SEQUENCE [LARGE SCALE GENOMIC DNA]</scope>
    <source>
        <strain evidence="7 8">ST-419</strain>
    </source>
</reference>
<evidence type="ECO:0000256" key="3">
    <source>
        <dbReference type="ARBA" id="ARBA00023004"/>
    </source>
</evidence>
<dbReference type="Proteomes" id="UP000595074">
    <property type="component" value="Chromosome"/>
</dbReference>
<dbReference type="RefSeq" id="WP_197548415.1">
    <property type="nucleotide sequence ID" value="NZ_CP063164.1"/>
</dbReference>
<evidence type="ECO:0000256" key="4">
    <source>
        <dbReference type="PROSITE-ProRule" id="PRU00433"/>
    </source>
</evidence>
<evidence type="ECO:0000256" key="1">
    <source>
        <dbReference type="ARBA" id="ARBA00022617"/>
    </source>
</evidence>
<dbReference type="Gene3D" id="1.20.5.100">
    <property type="entry name" value="Cytochrome c1, transmembrane anchor, C-terminal"/>
    <property type="match status" value="1"/>
</dbReference>
<evidence type="ECO:0000313" key="8">
    <source>
        <dbReference type="Proteomes" id="UP000595074"/>
    </source>
</evidence>
<evidence type="ECO:0000256" key="5">
    <source>
        <dbReference type="SAM" id="Phobius"/>
    </source>
</evidence>
<dbReference type="Gene3D" id="1.10.760.10">
    <property type="entry name" value="Cytochrome c-like domain"/>
    <property type="match status" value="2"/>
</dbReference>
<keyword evidence="5" id="KW-1133">Transmembrane helix</keyword>
<dbReference type="GO" id="GO:0020037">
    <property type="term" value="F:heme binding"/>
    <property type="evidence" value="ECO:0007669"/>
    <property type="project" value="InterPro"/>
</dbReference>
<name>A0A7M1S2Q6_9BACT</name>
<feature type="domain" description="Cytochrome c" evidence="6">
    <location>
        <begin position="76"/>
        <end position="168"/>
    </location>
</feature>
<dbReference type="InterPro" id="IPR021195">
    <property type="entry name" value="Ubol_Cyt_c_Rdtase_Cyt_c_su_prd"/>
</dbReference>
<protein>
    <submittedName>
        <fullName evidence="7">Cytochrome c1</fullName>
    </submittedName>
</protein>
<evidence type="ECO:0000259" key="6">
    <source>
        <dbReference type="PROSITE" id="PS51007"/>
    </source>
</evidence>
<dbReference type="PIRSF" id="PIRSF019225">
    <property type="entry name" value="Ubol_Cyt_c_Rdtase_Cyt_c_su_prd"/>
    <property type="match status" value="1"/>
</dbReference>
<dbReference type="PROSITE" id="PS51007">
    <property type="entry name" value="CYTC"/>
    <property type="match status" value="1"/>
</dbReference>
<feature type="transmembrane region" description="Helical" evidence="5">
    <location>
        <begin position="292"/>
        <end position="310"/>
    </location>
</feature>